<proteinExistence type="predicted"/>
<gene>
    <name evidence="1" type="primary">jg1180</name>
    <name evidence="1" type="ORF">PAEG_LOCUS302</name>
</gene>
<evidence type="ECO:0000313" key="1">
    <source>
        <dbReference type="EMBL" id="CAH2207682.1"/>
    </source>
</evidence>
<dbReference type="EMBL" id="CAKXAJ010000978">
    <property type="protein sequence ID" value="CAH2207682.1"/>
    <property type="molecule type" value="Genomic_DNA"/>
</dbReference>
<organism evidence="1 2">
    <name type="scientific">Pararge aegeria aegeria</name>
    <dbReference type="NCBI Taxonomy" id="348720"/>
    <lineage>
        <taxon>Eukaryota</taxon>
        <taxon>Metazoa</taxon>
        <taxon>Ecdysozoa</taxon>
        <taxon>Arthropoda</taxon>
        <taxon>Hexapoda</taxon>
        <taxon>Insecta</taxon>
        <taxon>Pterygota</taxon>
        <taxon>Neoptera</taxon>
        <taxon>Endopterygota</taxon>
        <taxon>Lepidoptera</taxon>
        <taxon>Glossata</taxon>
        <taxon>Ditrysia</taxon>
        <taxon>Papilionoidea</taxon>
        <taxon>Nymphalidae</taxon>
        <taxon>Satyrinae</taxon>
        <taxon>Satyrini</taxon>
        <taxon>Parargina</taxon>
        <taxon>Pararge</taxon>
    </lineage>
</organism>
<protein>
    <submittedName>
        <fullName evidence="1">Jg1180 protein</fullName>
    </submittedName>
</protein>
<feature type="non-terminal residue" evidence="1">
    <location>
        <position position="1"/>
    </location>
</feature>
<keyword evidence="2" id="KW-1185">Reference proteome</keyword>
<name>A0A8S4QEG4_9NEOP</name>
<reference evidence="1" key="1">
    <citation type="submission" date="2022-03" db="EMBL/GenBank/DDBJ databases">
        <authorList>
            <person name="Lindestad O."/>
        </authorList>
    </citation>
    <scope>NUCLEOTIDE SEQUENCE</scope>
</reference>
<dbReference type="AlphaFoldDB" id="A0A8S4QEG4"/>
<comment type="caution">
    <text evidence="1">The sequence shown here is derived from an EMBL/GenBank/DDBJ whole genome shotgun (WGS) entry which is preliminary data.</text>
</comment>
<evidence type="ECO:0000313" key="2">
    <source>
        <dbReference type="Proteomes" id="UP000838756"/>
    </source>
</evidence>
<accession>A0A8S4QEG4</accession>
<dbReference type="Proteomes" id="UP000838756">
    <property type="component" value="Unassembled WGS sequence"/>
</dbReference>
<sequence length="83" mass="8556">ESVKVQQWRLPCHWGVRAPYLRAVVKLGLRGIGRCGMGRAARRREMLLAASAGAGDGGVVAGAAAGGALRATDAHGTPPLAWP</sequence>